<dbReference type="GO" id="GO:0017000">
    <property type="term" value="P:antibiotic biosynthetic process"/>
    <property type="evidence" value="ECO:0007669"/>
    <property type="project" value="UniProtKB-ARBA"/>
</dbReference>
<dbReference type="Pfam" id="PF00550">
    <property type="entry name" value="PP-binding"/>
    <property type="match status" value="1"/>
</dbReference>
<dbReference type="SUPFAM" id="SSF56801">
    <property type="entry name" value="Acetyl-CoA synthetase-like"/>
    <property type="match status" value="1"/>
</dbReference>
<dbReference type="Gene3D" id="2.30.38.10">
    <property type="entry name" value="Luciferase, Domain 3"/>
    <property type="match status" value="1"/>
</dbReference>
<dbReference type="RefSeq" id="WP_186288263.1">
    <property type="nucleotide sequence ID" value="NZ_JACMSF010000180.1"/>
</dbReference>
<feature type="domain" description="Carrier" evidence="5">
    <location>
        <begin position="180"/>
        <end position="254"/>
    </location>
</feature>
<dbReference type="InterPro" id="IPR025110">
    <property type="entry name" value="AMP-bd_C"/>
</dbReference>
<dbReference type="PROSITE" id="PS00012">
    <property type="entry name" value="PHOSPHOPANTETHEINE"/>
    <property type="match status" value="1"/>
</dbReference>
<keyword evidence="7" id="KW-1185">Reference proteome</keyword>
<keyword evidence="3" id="KW-0596">Phosphopantetheine</keyword>
<proteinExistence type="inferred from homology"/>
<name>A0A7X1JCW9_9ACTN</name>
<dbReference type="SMART" id="SM00823">
    <property type="entry name" value="PKS_PP"/>
    <property type="match status" value="1"/>
</dbReference>
<evidence type="ECO:0000313" key="6">
    <source>
        <dbReference type="EMBL" id="MBC2908358.1"/>
    </source>
</evidence>
<dbReference type="InterPro" id="IPR029058">
    <property type="entry name" value="AB_hydrolase_fold"/>
</dbReference>
<dbReference type="GO" id="GO:0031177">
    <property type="term" value="F:phosphopantetheine binding"/>
    <property type="evidence" value="ECO:0007669"/>
    <property type="project" value="InterPro"/>
</dbReference>
<dbReference type="EMBL" id="JACMSF010000180">
    <property type="protein sequence ID" value="MBC2908358.1"/>
    <property type="molecule type" value="Genomic_DNA"/>
</dbReference>
<dbReference type="AlphaFoldDB" id="A0A7X1JCW9"/>
<dbReference type="FunFam" id="3.30.300.30:FF:000010">
    <property type="entry name" value="Enterobactin synthetase component F"/>
    <property type="match status" value="1"/>
</dbReference>
<dbReference type="GO" id="GO:0005829">
    <property type="term" value="C:cytosol"/>
    <property type="evidence" value="ECO:0007669"/>
    <property type="project" value="TreeGrafter"/>
</dbReference>
<accession>A0A7X1JCW9</accession>
<dbReference type="PANTHER" id="PTHR45527:SF1">
    <property type="entry name" value="FATTY ACID SYNTHASE"/>
    <property type="match status" value="1"/>
</dbReference>
<organism evidence="6 7">
    <name type="scientific">Streptomyces cupreus</name>
    <dbReference type="NCBI Taxonomy" id="2759956"/>
    <lineage>
        <taxon>Bacteria</taxon>
        <taxon>Bacillati</taxon>
        <taxon>Actinomycetota</taxon>
        <taxon>Actinomycetes</taxon>
        <taxon>Kitasatosporales</taxon>
        <taxon>Streptomycetaceae</taxon>
        <taxon>Streptomyces</taxon>
    </lineage>
</organism>
<comment type="cofactor">
    <cofactor evidence="1">
        <name>pantetheine 4'-phosphate</name>
        <dbReference type="ChEBI" id="CHEBI:47942"/>
    </cofactor>
</comment>
<reference evidence="6 7" key="1">
    <citation type="submission" date="2020-08" db="EMBL/GenBank/DDBJ databases">
        <title>Streptomyces sp. PSKA01 genome sequencing and assembly.</title>
        <authorList>
            <person name="Mandal S."/>
            <person name="Maiti P.K."/>
            <person name="Das P."/>
        </authorList>
    </citation>
    <scope>NUCLEOTIDE SEQUENCE [LARGE SCALE GENOMIC DNA]</scope>
    <source>
        <strain evidence="6 7">PSKA01</strain>
    </source>
</reference>
<dbReference type="FunFam" id="1.10.1200.10:FF:000005">
    <property type="entry name" value="Nonribosomal peptide synthetase 1"/>
    <property type="match status" value="1"/>
</dbReference>
<gene>
    <name evidence="6" type="ORF">H4N64_44185</name>
</gene>
<evidence type="ECO:0000313" key="7">
    <source>
        <dbReference type="Proteomes" id="UP000584670"/>
    </source>
</evidence>
<dbReference type="InterPro" id="IPR045851">
    <property type="entry name" value="AMP-bd_C_sf"/>
</dbReference>
<evidence type="ECO:0000256" key="3">
    <source>
        <dbReference type="ARBA" id="ARBA00022450"/>
    </source>
</evidence>
<dbReference type="InterPro" id="IPR020806">
    <property type="entry name" value="PKS_PP-bd"/>
</dbReference>
<comment type="caution">
    <text evidence="6">The sequence shown here is derived from an EMBL/GenBank/DDBJ whole genome shotgun (WGS) entry which is preliminary data.</text>
</comment>
<dbReference type="PROSITE" id="PS50075">
    <property type="entry name" value="CARRIER"/>
    <property type="match status" value="1"/>
</dbReference>
<keyword evidence="4" id="KW-0597">Phosphoprotein</keyword>
<feature type="non-terminal residue" evidence="6">
    <location>
        <position position="254"/>
    </location>
</feature>
<feature type="non-terminal residue" evidence="6">
    <location>
        <position position="1"/>
    </location>
</feature>
<dbReference type="InterPro" id="IPR006162">
    <property type="entry name" value="Ppantetheine_attach_site"/>
</dbReference>
<evidence type="ECO:0000259" key="5">
    <source>
        <dbReference type="PROSITE" id="PS50075"/>
    </source>
</evidence>
<comment type="similarity">
    <text evidence="2">Belongs to the ATP-dependent AMP-binding enzyme family.</text>
</comment>
<evidence type="ECO:0000256" key="2">
    <source>
        <dbReference type="ARBA" id="ARBA00006432"/>
    </source>
</evidence>
<dbReference type="Proteomes" id="UP000584670">
    <property type="component" value="Unassembled WGS sequence"/>
</dbReference>
<dbReference type="Gene3D" id="3.40.50.1820">
    <property type="entry name" value="alpha/beta hydrolase"/>
    <property type="match status" value="1"/>
</dbReference>
<dbReference type="Gene3D" id="3.30.300.30">
    <property type="match status" value="1"/>
</dbReference>
<dbReference type="InterPro" id="IPR036736">
    <property type="entry name" value="ACP-like_sf"/>
</dbReference>
<dbReference type="SUPFAM" id="SSF47336">
    <property type="entry name" value="ACP-like"/>
    <property type="match status" value="1"/>
</dbReference>
<dbReference type="InterPro" id="IPR009081">
    <property type="entry name" value="PP-bd_ACP"/>
</dbReference>
<evidence type="ECO:0000256" key="4">
    <source>
        <dbReference type="ARBA" id="ARBA00022553"/>
    </source>
</evidence>
<dbReference type="GO" id="GO:0044550">
    <property type="term" value="P:secondary metabolite biosynthetic process"/>
    <property type="evidence" value="ECO:0007669"/>
    <property type="project" value="TreeGrafter"/>
</dbReference>
<sequence length="254" mass="26951">RVLDAGLCLVPVGVVGELYVSGVQLARGYVGRSGLTAGRFVADPFGGAGSRMYRTGDLVRWTPEGELVFVGRADDQVKIRGFRVEPGEVETVLVSHPHVSAAVVAARDGAGGKQLVAYAAGVGGALPDSEELRSFLTSQLPQFMVPAAVVVLDELPLTVNGKLDRRALPEPDFSGDTYRAPRNLHEEILAGLFTEVLDTGQIGIDDNFFALGGHSLLATRLTSRIRSVLGAEVPIRAVFENPTVAGLAPWLTHN</sequence>
<dbReference type="Pfam" id="PF13193">
    <property type="entry name" value="AMP-binding_C"/>
    <property type="match status" value="1"/>
</dbReference>
<evidence type="ECO:0000256" key="1">
    <source>
        <dbReference type="ARBA" id="ARBA00001957"/>
    </source>
</evidence>
<protein>
    <submittedName>
        <fullName evidence="6">AMP-binding protein</fullName>
    </submittedName>
</protein>
<dbReference type="GO" id="GO:0043041">
    <property type="term" value="P:amino acid activation for nonribosomal peptide biosynthetic process"/>
    <property type="evidence" value="ECO:0007669"/>
    <property type="project" value="TreeGrafter"/>
</dbReference>
<dbReference type="PANTHER" id="PTHR45527">
    <property type="entry name" value="NONRIBOSOMAL PEPTIDE SYNTHETASE"/>
    <property type="match status" value="1"/>
</dbReference>